<dbReference type="EMBL" id="CCCS020000004">
    <property type="protein sequence ID" value="CDQ08902.1"/>
    <property type="molecule type" value="Genomic_DNA"/>
</dbReference>
<feature type="region of interest" description="Disordered" evidence="1">
    <location>
        <begin position="37"/>
        <end position="56"/>
    </location>
</feature>
<proteinExistence type="predicted"/>
<name>A0A060UJP7_9PROT</name>
<accession>A0A060UJP7</accession>
<reference evidence="2" key="2">
    <citation type="submission" date="2014-07" db="EMBL/GenBank/DDBJ databases">
        <title>Initial genome analysis of the psychrotolerant acidophile Acidithiobacillus ferrivorans CF27: insights into iron and sulfur oxidation pathways and into biofilm formation.</title>
        <authorList>
            <person name="Talla E."/>
            <person name="Hedrich S."/>
            <person name="Mangenot S."/>
            <person name="Ji B."/>
            <person name="Johnson D.B."/>
            <person name="Barbe V."/>
            <person name="Bonnefoy V."/>
        </authorList>
    </citation>
    <scope>NUCLEOTIDE SEQUENCE [LARGE SCALE GENOMIC DNA]</scope>
    <source>
        <strain evidence="2">CF27</strain>
    </source>
</reference>
<sequence length="56" mass="6184">MNIARGGYTSSPYHTNNLAKLMPAHRSRKIKAYLPAAGKNCPDRGQTYPGTHRQDA</sequence>
<gene>
    <name evidence="2" type="ORF">AFERRI_120010</name>
</gene>
<reference evidence="2" key="1">
    <citation type="submission" date="2014-03" db="EMBL/GenBank/DDBJ databases">
        <authorList>
            <person name="Genoscope - CEA"/>
        </authorList>
    </citation>
    <scope>NUCLEOTIDE SEQUENCE [LARGE SCALE GENOMIC DNA]</scope>
    <source>
        <strain evidence="2">CF27</strain>
    </source>
</reference>
<comment type="caution">
    <text evidence="2">The sequence shown here is derived from an EMBL/GenBank/DDBJ whole genome shotgun (WGS) entry which is preliminary data.</text>
</comment>
<organism evidence="2">
    <name type="scientific">Acidithiobacillus ferrivorans</name>
    <dbReference type="NCBI Taxonomy" id="160808"/>
    <lineage>
        <taxon>Bacteria</taxon>
        <taxon>Pseudomonadati</taxon>
        <taxon>Pseudomonadota</taxon>
        <taxon>Acidithiobacillia</taxon>
        <taxon>Acidithiobacillales</taxon>
        <taxon>Acidithiobacillaceae</taxon>
        <taxon>Acidithiobacillus</taxon>
    </lineage>
</organism>
<protein>
    <submittedName>
        <fullName evidence="2">Uncharacterized protein</fullName>
    </submittedName>
</protein>
<evidence type="ECO:0000256" key="1">
    <source>
        <dbReference type="SAM" id="MobiDB-lite"/>
    </source>
</evidence>
<evidence type="ECO:0000313" key="2">
    <source>
        <dbReference type="EMBL" id="CDQ08902.1"/>
    </source>
</evidence>
<dbReference type="AlphaFoldDB" id="A0A060UJP7"/>